<dbReference type="GO" id="GO:0006357">
    <property type="term" value="P:regulation of transcription by RNA polymerase II"/>
    <property type="evidence" value="ECO:0007669"/>
    <property type="project" value="UniProtKB-ARBA"/>
</dbReference>
<name>A0A914EIB4_9BILA</name>
<dbReference type="PANTHER" id="PTHR24083">
    <property type="entry name" value="NUCLEAR HORMONE RECEPTOR"/>
    <property type="match status" value="1"/>
</dbReference>
<keyword evidence="12" id="KW-1185">Reference proteome</keyword>
<evidence type="ECO:0000256" key="6">
    <source>
        <dbReference type="ARBA" id="ARBA00023015"/>
    </source>
</evidence>
<dbReference type="AlphaFoldDB" id="A0A914EIB4"/>
<keyword evidence="10" id="KW-0539">Nucleus</keyword>
<evidence type="ECO:0000313" key="12">
    <source>
        <dbReference type="Proteomes" id="UP000887540"/>
    </source>
</evidence>
<dbReference type="FunFam" id="3.30.50.10:FF:000019">
    <property type="entry name" value="Nuclear receptor subfamily 2 group E member"/>
    <property type="match status" value="1"/>
</dbReference>
<dbReference type="PROSITE" id="PS51030">
    <property type="entry name" value="NUCLEAR_REC_DBD_2"/>
    <property type="match status" value="1"/>
</dbReference>
<evidence type="ECO:0000256" key="5">
    <source>
        <dbReference type="ARBA" id="ARBA00022833"/>
    </source>
</evidence>
<feature type="domain" description="Nuclear receptor" evidence="11">
    <location>
        <begin position="11"/>
        <end position="91"/>
    </location>
</feature>
<dbReference type="GO" id="GO:0008270">
    <property type="term" value="F:zinc ion binding"/>
    <property type="evidence" value="ECO:0007669"/>
    <property type="project" value="UniProtKB-KW"/>
</dbReference>
<keyword evidence="3" id="KW-0479">Metal-binding</keyword>
<evidence type="ECO:0000313" key="13">
    <source>
        <dbReference type="WBParaSite" id="ACRNAN_scaffold8570.g13627.t1"/>
    </source>
</evidence>
<dbReference type="SUPFAM" id="SSF57716">
    <property type="entry name" value="Glucocorticoid receptor-like (DNA-binding domain)"/>
    <property type="match status" value="1"/>
</dbReference>
<dbReference type="WBParaSite" id="ACRNAN_scaffold8570.g13627.t1">
    <property type="protein sequence ID" value="ACRNAN_scaffold8570.g13627.t1"/>
    <property type="gene ID" value="ACRNAN_scaffold8570.g13627"/>
</dbReference>
<dbReference type="PROSITE" id="PS00031">
    <property type="entry name" value="NUCLEAR_REC_DBD_1"/>
    <property type="match status" value="1"/>
</dbReference>
<accession>A0A914EIB4</accession>
<evidence type="ECO:0000256" key="1">
    <source>
        <dbReference type="ARBA" id="ARBA00004123"/>
    </source>
</evidence>
<organism evidence="12 13">
    <name type="scientific">Acrobeloides nanus</name>
    <dbReference type="NCBI Taxonomy" id="290746"/>
    <lineage>
        <taxon>Eukaryota</taxon>
        <taxon>Metazoa</taxon>
        <taxon>Ecdysozoa</taxon>
        <taxon>Nematoda</taxon>
        <taxon>Chromadorea</taxon>
        <taxon>Rhabditida</taxon>
        <taxon>Tylenchina</taxon>
        <taxon>Cephalobomorpha</taxon>
        <taxon>Cephaloboidea</taxon>
        <taxon>Cephalobidae</taxon>
        <taxon>Acrobeloides</taxon>
    </lineage>
</organism>
<dbReference type="SMART" id="SM00399">
    <property type="entry name" value="ZnF_C4"/>
    <property type="match status" value="1"/>
</dbReference>
<protein>
    <submittedName>
        <fullName evidence="13">Nuclear receptor domain-containing protein</fullName>
    </submittedName>
</protein>
<dbReference type="Gene3D" id="3.30.50.10">
    <property type="entry name" value="Erythroid Transcription Factor GATA-1, subunit A"/>
    <property type="match status" value="1"/>
</dbReference>
<keyword evidence="6" id="KW-0805">Transcription regulation</keyword>
<keyword evidence="5" id="KW-0862">Zinc</keyword>
<evidence type="ECO:0000259" key="11">
    <source>
        <dbReference type="PROSITE" id="PS51030"/>
    </source>
</evidence>
<dbReference type="GO" id="GO:0005634">
    <property type="term" value="C:nucleus"/>
    <property type="evidence" value="ECO:0007669"/>
    <property type="project" value="UniProtKB-SubCell"/>
</dbReference>
<keyword evidence="7" id="KW-0238">DNA-binding</keyword>
<proteinExistence type="inferred from homology"/>
<comment type="subcellular location">
    <subcellularLocation>
        <location evidence="1">Nucleus</location>
    </subcellularLocation>
</comment>
<evidence type="ECO:0000256" key="10">
    <source>
        <dbReference type="ARBA" id="ARBA00023242"/>
    </source>
</evidence>
<dbReference type="InterPro" id="IPR050274">
    <property type="entry name" value="Nuclear_hormone_rcpt_NR2"/>
</dbReference>
<evidence type="ECO:0000256" key="2">
    <source>
        <dbReference type="ARBA" id="ARBA00005993"/>
    </source>
</evidence>
<dbReference type="Proteomes" id="UP000887540">
    <property type="component" value="Unplaced"/>
</dbReference>
<evidence type="ECO:0000256" key="4">
    <source>
        <dbReference type="ARBA" id="ARBA00022771"/>
    </source>
</evidence>
<comment type="similarity">
    <text evidence="2">Belongs to the nuclear hormone receptor family.</text>
</comment>
<dbReference type="GO" id="GO:0003700">
    <property type="term" value="F:DNA-binding transcription factor activity"/>
    <property type="evidence" value="ECO:0007669"/>
    <property type="project" value="InterPro"/>
</dbReference>
<reference evidence="13" key="1">
    <citation type="submission" date="2022-11" db="UniProtKB">
        <authorList>
            <consortium name="WormBaseParasite"/>
        </authorList>
    </citation>
    <scope>IDENTIFICATION</scope>
</reference>
<evidence type="ECO:0000256" key="3">
    <source>
        <dbReference type="ARBA" id="ARBA00022723"/>
    </source>
</evidence>
<dbReference type="InterPro" id="IPR013088">
    <property type="entry name" value="Znf_NHR/GATA"/>
</dbReference>
<dbReference type="GO" id="GO:0032502">
    <property type="term" value="P:developmental process"/>
    <property type="evidence" value="ECO:0007669"/>
    <property type="project" value="UniProtKB-ARBA"/>
</dbReference>
<dbReference type="GO" id="GO:0043565">
    <property type="term" value="F:sequence-specific DNA binding"/>
    <property type="evidence" value="ECO:0007669"/>
    <property type="project" value="InterPro"/>
</dbReference>
<evidence type="ECO:0000256" key="8">
    <source>
        <dbReference type="ARBA" id="ARBA00023163"/>
    </source>
</evidence>
<keyword evidence="9" id="KW-0675">Receptor</keyword>
<dbReference type="PRINTS" id="PR00047">
    <property type="entry name" value="STROIDFINGER"/>
</dbReference>
<keyword evidence="8" id="KW-0804">Transcription</keyword>
<dbReference type="Pfam" id="PF00105">
    <property type="entry name" value="zf-C4"/>
    <property type="match status" value="1"/>
</dbReference>
<keyword evidence="4" id="KW-0863">Zinc-finger</keyword>
<evidence type="ECO:0000256" key="7">
    <source>
        <dbReference type="ARBA" id="ARBA00023125"/>
    </source>
</evidence>
<evidence type="ECO:0000256" key="9">
    <source>
        <dbReference type="ARBA" id="ARBA00023170"/>
    </source>
</evidence>
<dbReference type="InterPro" id="IPR001628">
    <property type="entry name" value="Znf_hrmn_rcpt"/>
</dbReference>
<sequence length="188" mass="20979">MATTSSRILLDVPCKVCQDHSSGKHYGIYSCDGCAGFFKRSVRRHRQYVCKNRGGGDEGKCVVDKTHRNQCRACRLRRCIEIGMNKEAVQHERGPRNSTLKRQMALLDGLKREETNSTIGTKFLAASHPVNSTASIFNVGMPIRPPGNFSALMPTANMPSIFGDTFPANFLMNLVSLELFLRFCDFSL</sequence>